<protein>
    <submittedName>
        <fullName evidence="1">Uncharacterized protein</fullName>
    </submittedName>
</protein>
<dbReference type="AlphaFoldDB" id="A0A2U9S3B3"/>
<sequence length="153" mass="15467">MPLPPPLRPILIRGLDDALAAAAAADPTGAPLVLMAPAAAGALWLRGVVERVRKAHPGLEVAGLIDCGDRAGEAQGALAAGLPLVLFTGRPDMADRLAAIAAARGAALLTDCPPVLDLAARISAAQISAEGPGRPRGPSPEALCRDWLARDQG</sequence>
<dbReference type="RefSeq" id="WP_111065856.1">
    <property type="nucleotide sequence ID" value="NZ_CP029829.1"/>
</dbReference>
<dbReference type="OrthoDB" id="7306054at2"/>
<dbReference type="KEGG" id="azm:DM194_03000"/>
<evidence type="ECO:0000313" key="1">
    <source>
        <dbReference type="EMBL" id="AWU93313.1"/>
    </source>
</evidence>
<reference evidence="1 2" key="1">
    <citation type="journal article" date="2019" name="Int. J. Syst. Evol. Microbiol.">
        <title>Azospirillum ramasamyi sp. nov., a novel diazotrophic bacterium isolated from fermented bovine products.</title>
        <authorList>
            <person name="Anandham R."/>
            <person name="Heo J."/>
            <person name="Krishnamoorthy R."/>
            <person name="SenthilKumar M."/>
            <person name="Gopal N.O."/>
            <person name="Kim S.J."/>
            <person name="Kwon S.W."/>
        </authorList>
    </citation>
    <scope>NUCLEOTIDE SEQUENCE [LARGE SCALE GENOMIC DNA]</scope>
    <source>
        <strain evidence="1 2">M2T2B2</strain>
    </source>
</reference>
<dbReference type="Proteomes" id="UP000249605">
    <property type="component" value="Chromosome"/>
</dbReference>
<organism evidence="1 2">
    <name type="scientific">Azospirillum ramasamyi</name>
    <dbReference type="NCBI Taxonomy" id="682998"/>
    <lineage>
        <taxon>Bacteria</taxon>
        <taxon>Pseudomonadati</taxon>
        <taxon>Pseudomonadota</taxon>
        <taxon>Alphaproteobacteria</taxon>
        <taxon>Rhodospirillales</taxon>
        <taxon>Azospirillaceae</taxon>
        <taxon>Azospirillum</taxon>
    </lineage>
</organism>
<name>A0A2U9S3B3_9PROT</name>
<gene>
    <name evidence="1" type="ORF">DM194_03000</name>
</gene>
<accession>A0A2U9S3B3</accession>
<evidence type="ECO:0000313" key="2">
    <source>
        <dbReference type="Proteomes" id="UP000249605"/>
    </source>
</evidence>
<dbReference type="EMBL" id="CP029829">
    <property type="protein sequence ID" value="AWU93313.1"/>
    <property type="molecule type" value="Genomic_DNA"/>
</dbReference>
<proteinExistence type="predicted"/>
<keyword evidence="2" id="KW-1185">Reference proteome</keyword>